<keyword evidence="7" id="KW-1133">Transmembrane helix</keyword>
<evidence type="ECO:0000256" key="4">
    <source>
        <dbReference type="ARBA" id="ARBA00022729"/>
    </source>
</evidence>
<evidence type="ECO:0000256" key="1">
    <source>
        <dbReference type="ARBA" id="ARBA00004191"/>
    </source>
</evidence>
<keyword evidence="7" id="KW-0812">Transmembrane</keyword>
<feature type="compositionally biased region" description="Basic and acidic residues" evidence="6">
    <location>
        <begin position="1658"/>
        <end position="1675"/>
    </location>
</feature>
<keyword evidence="3" id="KW-0964">Secreted</keyword>
<dbReference type="InterPro" id="IPR008456">
    <property type="entry name" value="Collagen-bd_dom"/>
</dbReference>
<keyword evidence="12" id="KW-1185">Reference proteome</keyword>
<accession>A0ABW4SET8</accession>
<evidence type="ECO:0000256" key="2">
    <source>
        <dbReference type="ARBA" id="ARBA00022512"/>
    </source>
</evidence>
<feature type="domain" description="SpaA-like prealbumin fold" evidence="10">
    <location>
        <begin position="1019"/>
        <end position="1093"/>
    </location>
</feature>
<keyword evidence="11" id="KW-0176">Collagen</keyword>
<dbReference type="Gene3D" id="2.60.40.740">
    <property type="match status" value="5"/>
</dbReference>
<dbReference type="RefSeq" id="WP_381536584.1">
    <property type="nucleotide sequence ID" value="NZ_JBHUGI010000015.1"/>
</dbReference>
<feature type="region of interest" description="Disordered" evidence="6">
    <location>
        <begin position="1647"/>
        <end position="1827"/>
    </location>
</feature>
<protein>
    <submittedName>
        <fullName evidence="11">Collagen binding domain-containing protein</fullName>
    </submittedName>
</protein>
<feature type="compositionally biased region" description="Low complexity" evidence="6">
    <location>
        <begin position="35"/>
        <end position="57"/>
    </location>
</feature>
<dbReference type="PANTHER" id="PTHR10068:SF14">
    <property type="entry name" value="CELL WALL ADHESIN EAP1"/>
    <property type="match status" value="1"/>
</dbReference>
<reference evidence="12" key="1">
    <citation type="journal article" date="2019" name="Int. J. Syst. Evol. Microbiol.">
        <title>The Global Catalogue of Microorganisms (GCM) 10K type strain sequencing project: providing services to taxonomists for standard genome sequencing and annotation.</title>
        <authorList>
            <consortium name="The Broad Institute Genomics Platform"/>
            <consortium name="The Broad Institute Genome Sequencing Center for Infectious Disease"/>
            <person name="Wu L."/>
            <person name="Ma J."/>
        </authorList>
    </citation>
    <scope>NUCLEOTIDE SEQUENCE [LARGE SCALE GENOMIC DNA]</scope>
    <source>
        <strain evidence="12">CGMCC 4.7177</strain>
    </source>
</reference>
<feature type="region of interest" description="Disordered" evidence="6">
    <location>
        <begin position="35"/>
        <end position="116"/>
    </location>
</feature>
<dbReference type="Proteomes" id="UP001597218">
    <property type="component" value="Unassembled WGS sequence"/>
</dbReference>
<evidence type="ECO:0000256" key="8">
    <source>
        <dbReference type="SAM" id="SignalP"/>
    </source>
</evidence>
<dbReference type="Pfam" id="PF17802">
    <property type="entry name" value="SpaA"/>
    <property type="match status" value="1"/>
</dbReference>
<dbReference type="Gene3D" id="2.60.40.10">
    <property type="entry name" value="Immunoglobulins"/>
    <property type="match status" value="1"/>
</dbReference>
<dbReference type="InterPro" id="IPR008966">
    <property type="entry name" value="Adhesion_dom_sf"/>
</dbReference>
<dbReference type="InterPro" id="IPR041033">
    <property type="entry name" value="SpaA_PFL_dom_1"/>
</dbReference>
<keyword evidence="2" id="KW-0134">Cell wall</keyword>
<evidence type="ECO:0000256" key="3">
    <source>
        <dbReference type="ARBA" id="ARBA00022525"/>
    </source>
</evidence>
<evidence type="ECO:0000256" key="5">
    <source>
        <dbReference type="ARBA" id="ARBA00023088"/>
    </source>
</evidence>
<organism evidence="11 12">
    <name type="scientific">Sporosarcina siberiensis</name>
    <dbReference type="NCBI Taxonomy" id="1365606"/>
    <lineage>
        <taxon>Bacteria</taxon>
        <taxon>Bacillati</taxon>
        <taxon>Bacillota</taxon>
        <taxon>Bacilli</taxon>
        <taxon>Bacillales</taxon>
        <taxon>Caryophanaceae</taxon>
        <taxon>Sporosarcina</taxon>
    </lineage>
</organism>
<evidence type="ECO:0000313" key="11">
    <source>
        <dbReference type="EMBL" id="MFD1927801.1"/>
    </source>
</evidence>
<dbReference type="InterPro" id="IPR011252">
    <property type="entry name" value="Fibrogen-bd_dom1"/>
</dbReference>
<evidence type="ECO:0000256" key="7">
    <source>
        <dbReference type="SAM" id="Phobius"/>
    </source>
</evidence>
<evidence type="ECO:0000313" key="12">
    <source>
        <dbReference type="Proteomes" id="UP001597218"/>
    </source>
</evidence>
<keyword evidence="5" id="KW-0572">Peptidoglycan-anchor</keyword>
<dbReference type="Pfam" id="PF05737">
    <property type="entry name" value="Collagen_bind"/>
    <property type="match status" value="2"/>
</dbReference>
<feature type="compositionally biased region" description="Basic and acidic residues" evidence="6">
    <location>
        <begin position="1695"/>
        <end position="1752"/>
    </location>
</feature>
<evidence type="ECO:0000256" key="6">
    <source>
        <dbReference type="SAM" id="MobiDB-lite"/>
    </source>
</evidence>
<feature type="signal peptide" evidence="8">
    <location>
        <begin position="1"/>
        <end position="20"/>
    </location>
</feature>
<feature type="domain" description="Collagen binding" evidence="9">
    <location>
        <begin position="720"/>
        <end position="823"/>
    </location>
</feature>
<keyword evidence="7" id="KW-0472">Membrane</keyword>
<dbReference type="SUPFAM" id="SSF49401">
    <property type="entry name" value="Bacterial adhesins"/>
    <property type="match status" value="6"/>
</dbReference>
<feature type="domain" description="Collagen binding" evidence="9">
    <location>
        <begin position="862"/>
        <end position="980"/>
    </location>
</feature>
<evidence type="ECO:0000259" key="10">
    <source>
        <dbReference type="Pfam" id="PF17802"/>
    </source>
</evidence>
<comment type="subcellular location">
    <subcellularLocation>
        <location evidence="1">Secreted</location>
        <location evidence="1">Cell wall</location>
    </subcellularLocation>
</comment>
<evidence type="ECO:0000259" key="9">
    <source>
        <dbReference type="Pfam" id="PF05737"/>
    </source>
</evidence>
<feature type="transmembrane region" description="Helical" evidence="7">
    <location>
        <begin position="1833"/>
        <end position="1854"/>
    </location>
</feature>
<sequence length="1866" mass="200701">MKKFNIFLIMLLLISQSVLGPIGMVSASADTSITESNSANVDSDSSEVNVDSDGSEVNVDSDGSEVNADSDGSEVNVDSDGSEVNVDSDGSEVNADSDGSEANVDSDGGEANLNPEDFEHEKTDQSLLNRNEEIATGVTMSFVGLKIGNDLVAKDGDVYELPTLGTDTTVSYKFDIIPDGDYGAGSYFTFQLPRALIVFNDGALSGNSPDGAINKYSYTTDGNGKVTVQFDDELEKEQPLTITFNFGAEFSGHLNNDDFEQEIIIPIEGSEDISLNLVFKPKTLGAKMSKSGVASSENGEKYIDWKINVNHEGADLIDAEVRDALNDADYELEGSISIKKIPVGLNGLGNEVTPTKTSVPNFPVTLDNGRFAYELSFRTKIVRNITKDKEQFSNTAEFYNNGGILDTGSDTVKITYGTPLSKELLDGSTKYKANWEIKYNYLGAPIDNGKATISDTIVGAHAIVDNSTIKIYTVNVDINGEEIGDLVEVTSYYNPASTSSGKKLDINFGADAENGQAFKIIYTTESTSEFIIKGTKVINTVTSPNITPAEKELPLTENIFTKSKVVNHGAGDSTITWTLTINADKEMKKLVIDDVFQLTGGDSRQTLIKGMPGDKYFAISNNSEVTETITDARLGYKLEFKNPIPVGTSITVIYKTRMDVDSSGATYEYGNTATITWDGASSTGNEIVKSALYKPVDTPMGKNGYKSLDNIRTYGFDHVNQVFNWELAVNISKQNINGAKVVDTVGSGHEVVKLEEIKVYLLNLNDDNDIGESGTELTKESGWTLSEDSTVQKFTINFSGLPDGAKKQAYIIKYQTKDSDTVIGNVDGNTKKSNEYVNNALFTIDGKDYPFEAKGKIRFANELIDKSATTNAEDETITWKVNINKSHSILGNITLTDKPSANQMLLKDTFIKREILRSIDGGFTISDIKIPIPSEDIKDNEDGSFSIELGNFDQKGYQIEYKTFFLGGSGDKFSNTASINFTGANSDVKTDAGGLPIVFNFNTSDTDITSTMGSFTLHKVKINPLTGKTGNFDGIVFERWNKKGNIKLDEATTNLQGMVEFKKIRYGNYTIKEKVTPTGYKILENFNVLLNAATDTSRVGKLIPVENIEDVDMTNLCPLFTLTIRGLDGKPVTAGKSVTLTNKVTDKVIDSNDTGNTGANGEITLDPEKVKAGVYAVTIDIEGTPIDLGDIQVNYDKNADANCIGEVVPLTVCPNFTLTINNSSNKPRANIEKVTIKDHNGNEVEGIDSDGKPTTTFKTNATGQITFPYVIEKGTYRVYEGTKLINSFTVKDTCEAIVKPKPIPPTPAPTCDLFTIIVKQNDVIAGADVELVIKSGDTEIAKGTTDSEGNIVFAKGDLPEGKYTAYDKDGNEAGKITVSYEYDQTKDECQAAVNMIADTKTCDVFTVTVKENGKAVDKDVVLTVKNKDDKIVTTGMTNKDGVIEFEESNLPDGEYTVHDEDGNKIGSITVSYDGNCEAEFNLTSTPNACDAFTITVKESGEIVQADVALILKDVSGTTVATGKTNANGKIEFTKEDLPEGIYTAQDINGSVVGTITVSFDVGECSAVVDLEVKVCDFFMITILDRPNTLLIVKDITNTTIAIVTTNNDGIATISNVLIGGKYRVYIKHDLVAEIIATDSCEVTFIAGTPGTPPVNPGEPDKPTEPDKPGEKEPGKPTEPGKPGEEDSGKPSEPGKPGEENPNKPTEPDKPGEEEPGKPSEPDKPGEEDSDKPTEPGKPGEEDPSKPTEPGKPDEEDSGKPTESGKPGEEKPGDNSGDSNTPGTPSGPGTPTKPTGPNAGTGSSKPGSSTGTTGSKNPNLNLNSGPKLPQTGEAFPVIPMAAGMMLIILGLWLVFGLNNSRRKKLNL</sequence>
<proteinExistence type="predicted"/>
<name>A0ABW4SET8_9BACL</name>
<dbReference type="NCBIfam" id="TIGR01167">
    <property type="entry name" value="LPXTG_anchor"/>
    <property type="match status" value="1"/>
</dbReference>
<feature type="compositionally biased region" description="Low complexity" evidence="6">
    <location>
        <begin position="1780"/>
        <end position="1818"/>
    </location>
</feature>
<dbReference type="EMBL" id="JBHUGI010000015">
    <property type="protein sequence ID" value="MFD1927801.1"/>
    <property type="molecule type" value="Genomic_DNA"/>
</dbReference>
<dbReference type="PANTHER" id="PTHR10068">
    <property type="entry name" value="BONE MARROW PROTEOGLYCAN"/>
    <property type="match status" value="1"/>
</dbReference>
<feature type="chain" id="PRO_5047502309" evidence="8">
    <location>
        <begin position="21"/>
        <end position="1866"/>
    </location>
</feature>
<comment type="caution">
    <text evidence="11">The sequence shown here is derived from an EMBL/GenBank/DDBJ whole genome shotgun (WGS) entry which is preliminary data.</text>
</comment>
<dbReference type="Gene3D" id="2.60.40.1280">
    <property type="match status" value="1"/>
</dbReference>
<dbReference type="InterPro" id="IPR013783">
    <property type="entry name" value="Ig-like_fold"/>
</dbReference>
<keyword evidence="4 8" id="KW-0732">Signal</keyword>
<gene>
    <name evidence="11" type="ORF">ACFSFY_06965</name>
</gene>